<reference evidence="1 2" key="1">
    <citation type="submission" date="2018-11" db="EMBL/GenBank/DDBJ databases">
        <title>Sequencing the genomes of 1000 actinobacteria strains.</title>
        <authorList>
            <person name="Klenk H.-P."/>
        </authorList>
    </citation>
    <scope>NUCLEOTIDE SEQUENCE [LARGE SCALE GENOMIC DNA]</scope>
    <source>
        <strain evidence="1 2">DSM 44254</strain>
    </source>
</reference>
<dbReference type="InterPro" id="IPR036890">
    <property type="entry name" value="HATPase_C_sf"/>
</dbReference>
<name>A0A3N1D4T4_9ACTN</name>
<proteinExistence type="predicted"/>
<evidence type="ECO:0008006" key="3">
    <source>
        <dbReference type="Google" id="ProtNLM"/>
    </source>
</evidence>
<dbReference type="OrthoDB" id="3430553at2"/>
<organism evidence="1 2">
    <name type="scientific">Actinocorallia herbida</name>
    <dbReference type="NCBI Taxonomy" id="58109"/>
    <lineage>
        <taxon>Bacteria</taxon>
        <taxon>Bacillati</taxon>
        <taxon>Actinomycetota</taxon>
        <taxon>Actinomycetes</taxon>
        <taxon>Streptosporangiales</taxon>
        <taxon>Thermomonosporaceae</taxon>
        <taxon>Actinocorallia</taxon>
    </lineage>
</organism>
<dbReference type="Proteomes" id="UP000272400">
    <property type="component" value="Unassembled WGS sequence"/>
</dbReference>
<comment type="caution">
    <text evidence="1">The sequence shown here is derived from an EMBL/GenBank/DDBJ whole genome shotgun (WGS) entry which is preliminary data.</text>
</comment>
<accession>A0A3N1D4T4</accession>
<evidence type="ECO:0000313" key="1">
    <source>
        <dbReference type="EMBL" id="ROO88098.1"/>
    </source>
</evidence>
<gene>
    <name evidence="1" type="ORF">EDD29_5756</name>
</gene>
<dbReference type="RefSeq" id="WP_123667338.1">
    <property type="nucleotide sequence ID" value="NZ_RJKE01000001.1"/>
</dbReference>
<evidence type="ECO:0000313" key="2">
    <source>
        <dbReference type="Proteomes" id="UP000272400"/>
    </source>
</evidence>
<keyword evidence="2" id="KW-1185">Reference proteome</keyword>
<dbReference type="EMBL" id="RJKE01000001">
    <property type="protein sequence ID" value="ROO88098.1"/>
    <property type="molecule type" value="Genomic_DNA"/>
</dbReference>
<dbReference type="AlphaFoldDB" id="A0A3N1D4T4"/>
<sequence length="168" mass="18510">MSRWRREREPRRASSGRWIGDRRFALGERRVADVQRWALSLLDDECGGRDDLAIVLGELVGNVVVHGGGGTITVILMHGRDGLVGSLIHHKPPISWEPQIPDAVGDEISALLEISMEIDDTLIEGLADGGRGLFCVAALTAGKLETYRNADCSVLRWIHSECRCGRRT</sequence>
<dbReference type="Gene3D" id="3.30.565.10">
    <property type="entry name" value="Histidine kinase-like ATPase, C-terminal domain"/>
    <property type="match status" value="1"/>
</dbReference>
<protein>
    <recommendedName>
        <fullName evidence="3">Anti-sigma regulatory factor (Ser/Thr protein kinase)</fullName>
    </recommendedName>
</protein>